<reference evidence="1" key="1">
    <citation type="submission" date="2025-08" db="UniProtKB">
        <authorList>
            <consortium name="RefSeq"/>
        </authorList>
    </citation>
    <scope>IDENTIFICATION</scope>
</reference>
<name>A0A6P4E3B4_DRORH</name>
<evidence type="ECO:0000313" key="1">
    <source>
        <dbReference type="RefSeq" id="XP_016970929.1"/>
    </source>
</evidence>
<proteinExistence type="predicted"/>
<dbReference type="RefSeq" id="XP_016970929.1">
    <property type="nucleotide sequence ID" value="XM_017115440.1"/>
</dbReference>
<accession>A0A6P4E3B4</accession>
<protein>
    <submittedName>
        <fullName evidence="1">Calcium/calmodulin-dependent protein kinase kinase 2-like</fullName>
    </submittedName>
</protein>
<gene>
    <name evidence="1" type="primary">LOC108038608</name>
</gene>
<sequence length="135" mass="14933">MLEKDVKLRITVPLLKANNWVTSGGFFPMPTEEENCCLVQVDDEDINSVIRSIPKLDTLILIKTMLKKHSFGNPFVKGISGKLPGPSVSRIERFARAGRSNSAPGSYHMSIDRQLSAETFLPALTEHCSGQCNED</sequence>
<organism evidence="1">
    <name type="scientific">Drosophila rhopaloa</name>
    <name type="common">Fruit fly</name>
    <dbReference type="NCBI Taxonomy" id="1041015"/>
    <lineage>
        <taxon>Eukaryota</taxon>
        <taxon>Metazoa</taxon>
        <taxon>Ecdysozoa</taxon>
        <taxon>Arthropoda</taxon>
        <taxon>Hexapoda</taxon>
        <taxon>Insecta</taxon>
        <taxon>Pterygota</taxon>
        <taxon>Neoptera</taxon>
        <taxon>Endopterygota</taxon>
        <taxon>Diptera</taxon>
        <taxon>Brachycera</taxon>
        <taxon>Muscomorpha</taxon>
        <taxon>Ephydroidea</taxon>
        <taxon>Drosophilidae</taxon>
        <taxon>Drosophila</taxon>
        <taxon>Sophophora</taxon>
    </lineage>
</organism>
<dbReference type="AlphaFoldDB" id="A0A6P4E3B4"/>